<dbReference type="InterPro" id="IPR022739">
    <property type="entry name" value="Polyphenol_oxidase_cen"/>
</dbReference>
<dbReference type="SUPFAM" id="SSF48056">
    <property type="entry name" value="Di-copper centre-containing domain"/>
    <property type="match status" value="1"/>
</dbReference>
<dbReference type="Gene3D" id="1.10.1280.10">
    <property type="entry name" value="Di-copper center containing domain from catechol oxidase"/>
    <property type="match status" value="1"/>
</dbReference>
<comment type="caution">
    <text evidence="8">The sequence shown here is derived from an EMBL/GenBank/DDBJ whole genome shotgun (WGS) entry which is preliminary data.</text>
</comment>
<dbReference type="PANTHER" id="PTHR11474">
    <property type="entry name" value="TYROSINASE FAMILY MEMBER"/>
    <property type="match status" value="1"/>
</dbReference>
<feature type="domain" description="Tyrosinase copper-binding" evidence="6">
    <location>
        <begin position="207"/>
        <end position="270"/>
    </location>
</feature>
<dbReference type="PRINTS" id="PR00092">
    <property type="entry name" value="TYROSINASE"/>
</dbReference>
<keyword evidence="4" id="KW-0560">Oxidoreductase</keyword>
<dbReference type="Proteomes" id="UP001589896">
    <property type="component" value="Unassembled WGS sequence"/>
</dbReference>
<dbReference type="RefSeq" id="WP_386664533.1">
    <property type="nucleotide sequence ID" value="NZ_JBHLTG010000001.1"/>
</dbReference>
<dbReference type="Pfam" id="PF12142">
    <property type="entry name" value="PPO1_DWL"/>
    <property type="match status" value="1"/>
</dbReference>
<dbReference type="PROSITE" id="PS51318">
    <property type="entry name" value="TAT"/>
    <property type="match status" value="1"/>
</dbReference>
<evidence type="ECO:0000256" key="5">
    <source>
        <dbReference type="ARBA" id="ARBA00023008"/>
    </source>
</evidence>
<evidence type="ECO:0000256" key="4">
    <source>
        <dbReference type="ARBA" id="ARBA00023002"/>
    </source>
</evidence>
<dbReference type="InterPro" id="IPR008922">
    <property type="entry name" value="Di-copper_centre_dom_sf"/>
</dbReference>
<proteinExistence type="inferred from homology"/>
<dbReference type="InterPro" id="IPR050316">
    <property type="entry name" value="Tyrosinase/Hemocyanin"/>
</dbReference>
<dbReference type="EMBL" id="JBHLTG010000001">
    <property type="protein sequence ID" value="MFC0676735.1"/>
    <property type="molecule type" value="Genomic_DNA"/>
</dbReference>
<evidence type="ECO:0000259" key="7">
    <source>
        <dbReference type="Pfam" id="PF12142"/>
    </source>
</evidence>
<dbReference type="Pfam" id="PF00264">
    <property type="entry name" value="Tyrosinase"/>
    <property type="match status" value="2"/>
</dbReference>
<evidence type="ECO:0000313" key="9">
    <source>
        <dbReference type="Proteomes" id="UP001589896"/>
    </source>
</evidence>
<evidence type="ECO:0000259" key="6">
    <source>
        <dbReference type="Pfam" id="PF00264"/>
    </source>
</evidence>
<keyword evidence="9" id="KW-1185">Reference proteome</keyword>
<comment type="similarity">
    <text evidence="2">Belongs to the tyrosinase family.</text>
</comment>
<evidence type="ECO:0000256" key="2">
    <source>
        <dbReference type="ARBA" id="ARBA00009928"/>
    </source>
</evidence>
<evidence type="ECO:0000256" key="1">
    <source>
        <dbReference type="ARBA" id="ARBA00001973"/>
    </source>
</evidence>
<sequence>MTSVSRRSFIRGLATVPVGLWLAGKVHANTTHIRYDLSSPEGHEMLRILAQGVAKMKALPGKRPQGWLWQWYTHFVNGNTTKADEISRLLGGPTTTLGMFAEETWNTCQSHAGQNANNFMPWHRMYVYFFEEIVREITGRPDFALPYWNYTSHDPAKRGVVPVEFRLPNDPLFGTFYRSFRTSLANSGQPIHQGQPGDPMDISVAMAKTHYSTIDGVQGFCRAIDSGVHGRIHVLTGTSKNMGAVPYAAQDALFWVHHANIDRMWASWNANGNPNPTSGSWRDREFVFVDGKGQRVTGRLRDFFDTNVLGYRYDRHIGPDGREGSATLMTASAARRSVGTVAERIGSAPSVELAARPIRSIVRLEDGKPATALDPSGSRRTWLIVKDLHTWAQPEVLYHVYLSPRGGGIGPRVYAGNIHFFDAEFHDHGNSNLDEALGENFYSFDVTEILQRIAANGGASKAPLEVAFVPGGQPTPGAKPLVGTIQLIWQ</sequence>
<organism evidence="8 9">
    <name type="scientific">Lysobacter korlensis</name>
    <dbReference type="NCBI Taxonomy" id="553636"/>
    <lineage>
        <taxon>Bacteria</taxon>
        <taxon>Pseudomonadati</taxon>
        <taxon>Pseudomonadota</taxon>
        <taxon>Gammaproteobacteria</taxon>
        <taxon>Lysobacterales</taxon>
        <taxon>Lysobacteraceae</taxon>
        <taxon>Lysobacter</taxon>
    </lineage>
</organism>
<reference evidence="8 9" key="1">
    <citation type="submission" date="2024-09" db="EMBL/GenBank/DDBJ databases">
        <authorList>
            <person name="Sun Q."/>
            <person name="Mori K."/>
        </authorList>
    </citation>
    <scope>NUCLEOTIDE SEQUENCE [LARGE SCALE GENOMIC DNA]</scope>
    <source>
        <strain evidence="8 9">KCTC 23076</strain>
    </source>
</reference>
<protein>
    <submittedName>
        <fullName evidence="8">Tyrosinase family protein</fullName>
    </submittedName>
</protein>
<keyword evidence="5" id="KW-0186">Copper</keyword>
<evidence type="ECO:0000313" key="8">
    <source>
        <dbReference type="EMBL" id="MFC0676735.1"/>
    </source>
</evidence>
<gene>
    <name evidence="8" type="ORF">ACFFGH_02560</name>
</gene>
<dbReference type="InterPro" id="IPR002227">
    <property type="entry name" value="Tyrosinase_Cu-bd"/>
</dbReference>
<dbReference type="InterPro" id="IPR006311">
    <property type="entry name" value="TAT_signal"/>
</dbReference>
<accession>A0ABV6RIB9</accession>
<feature type="domain" description="Tyrosinase copper-binding" evidence="6">
    <location>
        <begin position="115"/>
        <end position="153"/>
    </location>
</feature>
<keyword evidence="3" id="KW-0479">Metal-binding</keyword>
<name>A0ABV6RIB9_9GAMM</name>
<feature type="domain" description="Polyphenol oxidase central" evidence="7">
    <location>
        <begin position="280"/>
        <end position="315"/>
    </location>
</feature>
<evidence type="ECO:0000256" key="3">
    <source>
        <dbReference type="ARBA" id="ARBA00022723"/>
    </source>
</evidence>
<comment type="cofactor">
    <cofactor evidence="1">
        <name>Cu(2+)</name>
        <dbReference type="ChEBI" id="CHEBI:29036"/>
    </cofactor>
</comment>
<dbReference type="PANTHER" id="PTHR11474:SF76">
    <property type="entry name" value="SHKT DOMAIN-CONTAINING PROTEIN"/>
    <property type="match status" value="1"/>
</dbReference>